<dbReference type="Pfam" id="PF22725">
    <property type="entry name" value="GFO_IDH_MocA_C3"/>
    <property type="match status" value="1"/>
</dbReference>
<feature type="domain" description="GFO/IDH/MocA-like oxidoreductase" evidence="4">
    <location>
        <begin position="132"/>
        <end position="248"/>
    </location>
</feature>
<dbReference type="OrthoDB" id="9815825at2"/>
<evidence type="ECO:0000259" key="4">
    <source>
        <dbReference type="Pfam" id="PF22725"/>
    </source>
</evidence>
<keyword evidence="6" id="KW-1185">Reference proteome</keyword>
<sequence>MKSVIGWGFIGAGGITKRVMNDFKELSDAKLVAVFSRTEANAVQLALPYGAKAYTDCEAMIRNPEVDAIYVATPHHLHMEHACLALELGKPVLCEKPFAPNAAQVRKMVEKARETGTYLMEAMWTRFFPVTRKVMQWVSDGAIGDVHYLTADFGFSAAENPQSRLFNPDMAGGSLLDVGVYAVSYASMVFGSKPIEVLSRSRSTSTGVDARMACLLEYENGQMASLFSSISTSTPQEVRIIGTKGHIEVPRFWSPREARLIIGDRLEDTIKDERIGEGFGYEFTAVHEDLRAGRKENALITLDESISVAETLDTLRAQWGLVYPFEG</sequence>
<organism evidence="5 6">
    <name type="scientific">Paenibacillus montanisoli</name>
    <dbReference type="NCBI Taxonomy" id="2081970"/>
    <lineage>
        <taxon>Bacteria</taxon>
        <taxon>Bacillati</taxon>
        <taxon>Bacillota</taxon>
        <taxon>Bacilli</taxon>
        <taxon>Bacillales</taxon>
        <taxon>Paenibacillaceae</taxon>
        <taxon>Paenibacillus</taxon>
    </lineage>
</organism>
<dbReference type="Gene3D" id="3.30.360.10">
    <property type="entry name" value="Dihydrodipicolinate Reductase, domain 2"/>
    <property type="match status" value="1"/>
</dbReference>
<dbReference type="PANTHER" id="PTHR22604:SF105">
    <property type="entry name" value="TRANS-1,2-DIHYDROBENZENE-1,2-DIOL DEHYDROGENASE"/>
    <property type="match status" value="1"/>
</dbReference>
<evidence type="ECO:0000313" key="6">
    <source>
        <dbReference type="Proteomes" id="UP000249260"/>
    </source>
</evidence>
<dbReference type="Pfam" id="PF01408">
    <property type="entry name" value="GFO_IDH_MocA"/>
    <property type="match status" value="1"/>
</dbReference>
<dbReference type="GO" id="GO:0016491">
    <property type="term" value="F:oxidoreductase activity"/>
    <property type="evidence" value="ECO:0007669"/>
    <property type="project" value="UniProtKB-KW"/>
</dbReference>
<dbReference type="RefSeq" id="WP_112881578.1">
    <property type="nucleotide sequence ID" value="NZ_QLUW01000001.1"/>
</dbReference>
<evidence type="ECO:0000313" key="5">
    <source>
        <dbReference type="EMBL" id="RAP78455.1"/>
    </source>
</evidence>
<accession>A0A328UC20</accession>
<reference evidence="5 6" key="1">
    <citation type="submission" date="2018-06" db="EMBL/GenBank/DDBJ databases">
        <title>Paenibacillus montanisoli sp. nov., isolated from mountain area soil.</title>
        <authorList>
            <person name="Wu M."/>
        </authorList>
    </citation>
    <scope>NUCLEOTIDE SEQUENCE [LARGE SCALE GENOMIC DNA]</scope>
    <source>
        <strain evidence="5 6">RA17</strain>
    </source>
</reference>
<evidence type="ECO:0000256" key="2">
    <source>
        <dbReference type="ARBA" id="ARBA00023002"/>
    </source>
</evidence>
<comment type="similarity">
    <text evidence="1">Belongs to the Gfo/Idh/MocA family.</text>
</comment>
<keyword evidence="2" id="KW-0560">Oxidoreductase</keyword>
<dbReference type="AlphaFoldDB" id="A0A328UC20"/>
<dbReference type="InterPro" id="IPR050984">
    <property type="entry name" value="Gfo/Idh/MocA_domain"/>
</dbReference>
<dbReference type="EMBL" id="QLUW01000001">
    <property type="protein sequence ID" value="RAP78455.1"/>
    <property type="molecule type" value="Genomic_DNA"/>
</dbReference>
<dbReference type="PANTHER" id="PTHR22604">
    <property type="entry name" value="OXIDOREDUCTASES"/>
    <property type="match status" value="1"/>
</dbReference>
<dbReference type="Gene3D" id="3.40.50.720">
    <property type="entry name" value="NAD(P)-binding Rossmann-like Domain"/>
    <property type="match status" value="1"/>
</dbReference>
<dbReference type="SUPFAM" id="SSF51735">
    <property type="entry name" value="NAD(P)-binding Rossmann-fold domains"/>
    <property type="match status" value="1"/>
</dbReference>
<comment type="caution">
    <text evidence="5">The sequence shown here is derived from an EMBL/GenBank/DDBJ whole genome shotgun (WGS) entry which is preliminary data.</text>
</comment>
<evidence type="ECO:0000259" key="3">
    <source>
        <dbReference type="Pfam" id="PF01408"/>
    </source>
</evidence>
<dbReference type="InterPro" id="IPR036291">
    <property type="entry name" value="NAD(P)-bd_dom_sf"/>
</dbReference>
<dbReference type="InterPro" id="IPR055170">
    <property type="entry name" value="GFO_IDH_MocA-like_dom"/>
</dbReference>
<gene>
    <name evidence="5" type="ORF">DL346_08535</name>
</gene>
<dbReference type="GO" id="GO:0000166">
    <property type="term" value="F:nucleotide binding"/>
    <property type="evidence" value="ECO:0007669"/>
    <property type="project" value="InterPro"/>
</dbReference>
<dbReference type="InterPro" id="IPR000683">
    <property type="entry name" value="Gfo/Idh/MocA-like_OxRdtase_N"/>
</dbReference>
<dbReference type="Proteomes" id="UP000249260">
    <property type="component" value="Unassembled WGS sequence"/>
</dbReference>
<dbReference type="SUPFAM" id="SSF55347">
    <property type="entry name" value="Glyceraldehyde-3-phosphate dehydrogenase-like, C-terminal domain"/>
    <property type="match status" value="1"/>
</dbReference>
<feature type="domain" description="Gfo/Idh/MocA-like oxidoreductase N-terminal" evidence="3">
    <location>
        <begin position="6"/>
        <end position="120"/>
    </location>
</feature>
<evidence type="ECO:0000256" key="1">
    <source>
        <dbReference type="ARBA" id="ARBA00010928"/>
    </source>
</evidence>
<protein>
    <submittedName>
        <fullName evidence="5">Gfo/Idh/MocA family oxidoreductase</fullName>
    </submittedName>
</protein>
<proteinExistence type="inferred from homology"/>
<name>A0A328UC20_9BACL</name>